<name>A0AAN9QVQ0_CANGL</name>
<proteinExistence type="predicted"/>
<comment type="caution">
    <text evidence="1">The sequence shown here is derived from an EMBL/GenBank/DDBJ whole genome shotgun (WGS) entry which is preliminary data.</text>
</comment>
<gene>
    <name evidence="1" type="ORF">VNO77_15112</name>
</gene>
<dbReference type="EMBL" id="JAYMYQ010000003">
    <property type="protein sequence ID" value="KAK7344898.1"/>
    <property type="molecule type" value="Genomic_DNA"/>
</dbReference>
<evidence type="ECO:0000313" key="2">
    <source>
        <dbReference type="Proteomes" id="UP001367508"/>
    </source>
</evidence>
<keyword evidence="2" id="KW-1185">Reference proteome</keyword>
<evidence type="ECO:0000313" key="1">
    <source>
        <dbReference type="EMBL" id="KAK7344898.1"/>
    </source>
</evidence>
<dbReference type="Proteomes" id="UP001367508">
    <property type="component" value="Unassembled WGS sequence"/>
</dbReference>
<organism evidence="1 2">
    <name type="scientific">Canavalia gladiata</name>
    <name type="common">Sword bean</name>
    <name type="synonym">Dolichos gladiatus</name>
    <dbReference type="NCBI Taxonomy" id="3824"/>
    <lineage>
        <taxon>Eukaryota</taxon>
        <taxon>Viridiplantae</taxon>
        <taxon>Streptophyta</taxon>
        <taxon>Embryophyta</taxon>
        <taxon>Tracheophyta</taxon>
        <taxon>Spermatophyta</taxon>
        <taxon>Magnoliopsida</taxon>
        <taxon>eudicotyledons</taxon>
        <taxon>Gunneridae</taxon>
        <taxon>Pentapetalae</taxon>
        <taxon>rosids</taxon>
        <taxon>fabids</taxon>
        <taxon>Fabales</taxon>
        <taxon>Fabaceae</taxon>
        <taxon>Papilionoideae</taxon>
        <taxon>50 kb inversion clade</taxon>
        <taxon>NPAAA clade</taxon>
        <taxon>indigoferoid/millettioid clade</taxon>
        <taxon>Phaseoleae</taxon>
        <taxon>Canavalia</taxon>
    </lineage>
</organism>
<sequence>MSGLCNFECESVVMWFQDFFMLVDRLVVWGSTAIQCNIDCYQLASFLLALAGTINQKLVAHLVVNSSSKSSSFLAKDLSPAFQAVSHALLVPLTKQHADYSDSRLWQRNSGWSLGKRHAGSGSGSALEDMTYAVSSWLQVDVNQRVILIQLLEVDNSCVGIYSLAGAYNWLWEIKCQVLYILAGGSSNMDVLSYTHIKGNTIMCCVEKNRIFRLSKNAKAECSNNTEVCLRCSEDYPHHIEF</sequence>
<accession>A0AAN9QVQ0</accession>
<reference evidence="1 2" key="1">
    <citation type="submission" date="2024-01" db="EMBL/GenBank/DDBJ databases">
        <title>The genomes of 5 underutilized Papilionoideae crops provide insights into root nodulation and disease resistanc.</title>
        <authorList>
            <person name="Jiang F."/>
        </authorList>
    </citation>
    <scope>NUCLEOTIDE SEQUENCE [LARGE SCALE GENOMIC DNA]</scope>
    <source>
        <strain evidence="1">LVBAO_FW01</strain>
        <tissue evidence="1">Leaves</tissue>
    </source>
</reference>
<protein>
    <submittedName>
        <fullName evidence="1">Uncharacterized protein</fullName>
    </submittedName>
</protein>
<dbReference type="AlphaFoldDB" id="A0AAN9QVQ0"/>